<dbReference type="GO" id="GO:0003676">
    <property type="term" value="F:nucleic acid binding"/>
    <property type="evidence" value="ECO:0007669"/>
    <property type="project" value="InterPro"/>
</dbReference>
<keyword evidence="3" id="KW-1185">Reference proteome</keyword>
<name>A0AAV3AXM2_PYXAD</name>
<feature type="region of interest" description="Disordered" evidence="1">
    <location>
        <begin position="1"/>
        <end position="74"/>
    </location>
</feature>
<evidence type="ECO:0000313" key="2">
    <source>
        <dbReference type="EMBL" id="DBA32128.1"/>
    </source>
</evidence>
<feature type="region of interest" description="Disordered" evidence="1">
    <location>
        <begin position="140"/>
        <end position="178"/>
    </location>
</feature>
<dbReference type="InterPro" id="IPR039884">
    <property type="entry name" value="R3HC1/R3HCL"/>
</dbReference>
<feature type="compositionally biased region" description="Basic and acidic residues" evidence="1">
    <location>
        <begin position="325"/>
        <end position="341"/>
    </location>
</feature>
<feature type="compositionally biased region" description="Basic and acidic residues" evidence="1">
    <location>
        <begin position="21"/>
        <end position="39"/>
    </location>
</feature>
<sequence>MNTQNLGETIESPLEPAPRSQELDKNKSPAEGECRKNVEKTVQSQEGTYCKTESCEVRTESNKTENNRPNLDLFQDTGEAETPEVCKLDIKEAAGCAKVQEEAIMEDNKCVTKLERHCDDVEMETSGSVSNTISVNIFPVPDVDGGNRKDEEVQDISTGKSTKPGISESHQTSGLPEEDQNLTKLLPTCSSSVQMGAEDLTGNDEDKQKMLEQIMTEIITHVSENDVHIQPLIGDFSEYTETQVDHGRFGHIIEIYGFSPTLTTDDLMEPFLEYREKDFRLLWVDQKHALGIFSSPEDAFAASCKTHPAMKFRPLSQASRQSKIRAHDKMASLQPYKDRPQTDASVAKRMVNRALGHRKPEADSSVKEPGTSPC</sequence>
<reference evidence="2" key="1">
    <citation type="thesis" date="2020" institute="ProQuest LLC" country="789 East Eisenhower Parkway, Ann Arbor, MI, USA">
        <title>Comparative Genomics and Chromosome Evolution.</title>
        <authorList>
            <person name="Mudd A.B."/>
        </authorList>
    </citation>
    <scope>NUCLEOTIDE SEQUENCE</scope>
    <source>
        <strain evidence="2">1538</strain>
        <tissue evidence="2">Blood</tissue>
    </source>
</reference>
<dbReference type="Gene3D" id="3.30.70.330">
    <property type="match status" value="1"/>
</dbReference>
<evidence type="ECO:0000313" key="3">
    <source>
        <dbReference type="Proteomes" id="UP001181693"/>
    </source>
</evidence>
<dbReference type="PANTHER" id="PTHR21678:SF6">
    <property type="entry name" value="R3H AND COILED-COIL DOMAIN-CONTAINING PROTEIN 1"/>
    <property type="match status" value="1"/>
</dbReference>
<feature type="region of interest" description="Disordered" evidence="1">
    <location>
        <begin position="315"/>
        <end position="374"/>
    </location>
</feature>
<evidence type="ECO:0000256" key="1">
    <source>
        <dbReference type="SAM" id="MobiDB-lite"/>
    </source>
</evidence>
<dbReference type="Proteomes" id="UP001181693">
    <property type="component" value="Unassembled WGS sequence"/>
</dbReference>
<dbReference type="EMBL" id="DYDO01000002">
    <property type="protein sequence ID" value="DBA32128.1"/>
    <property type="molecule type" value="Genomic_DNA"/>
</dbReference>
<dbReference type="InterPro" id="IPR012677">
    <property type="entry name" value="Nucleotide-bd_a/b_plait_sf"/>
</dbReference>
<feature type="compositionally biased region" description="Basic and acidic residues" evidence="1">
    <location>
        <begin position="53"/>
        <end position="66"/>
    </location>
</feature>
<accession>A0AAV3AXM2</accession>
<comment type="caution">
    <text evidence="2">The sequence shown here is derived from an EMBL/GenBank/DDBJ whole genome shotgun (WGS) entry which is preliminary data.</text>
</comment>
<proteinExistence type="predicted"/>
<dbReference type="SUPFAM" id="SSF54928">
    <property type="entry name" value="RNA-binding domain, RBD"/>
    <property type="match status" value="1"/>
</dbReference>
<gene>
    <name evidence="2" type="ORF">GDO54_007871</name>
</gene>
<dbReference type="PANTHER" id="PTHR21678">
    <property type="entry name" value="GROWTH INHIBITION AND DIFFERENTIATION RELATED PROTEIN 88"/>
    <property type="match status" value="1"/>
</dbReference>
<dbReference type="InterPro" id="IPR035979">
    <property type="entry name" value="RBD_domain_sf"/>
</dbReference>
<organism evidence="2 3">
    <name type="scientific">Pyxicephalus adspersus</name>
    <name type="common">African bullfrog</name>
    <dbReference type="NCBI Taxonomy" id="30357"/>
    <lineage>
        <taxon>Eukaryota</taxon>
        <taxon>Metazoa</taxon>
        <taxon>Chordata</taxon>
        <taxon>Craniata</taxon>
        <taxon>Vertebrata</taxon>
        <taxon>Euteleostomi</taxon>
        <taxon>Amphibia</taxon>
        <taxon>Batrachia</taxon>
        <taxon>Anura</taxon>
        <taxon>Neobatrachia</taxon>
        <taxon>Ranoidea</taxon>
        <taxon>Pyxicephalidae</taxon>
        <taxon>Pyxicephalinae</taxon>
        <taxon>Pyxicephalus</taxon>
    </lineage>
</organism>
<dbReference type="AlphaFoldDB" id="A0AAV3AXM2"/>
<protein>
    <submittedName>
        <fullName evidence="2">Uncharacterized protein</fullName>
    </submittedName>
</protein>